<evidence type="ECO:0000259" key="4">
    <source>
        <dbReference type="PROSITE" id="PS50924"/>
    </source>
</evidence>
<dbReference type="CDD" id="cd01948">
    <property type="entry name" value="EAL"/>
    <property type="match status" value="1"/>
</dbReference>
<dbReference type="SUPFAM" id="SSF55073">
    <property type="entry name" value="Nucleotide cyclase"/>
    <property type="match status" value="1"/>
</dbReference>
<dbReference type="SMART" id="SM00052">
    <property type="entry name" value="EAL"/>
    <property type="match status" value="1"/>
</dbReference>
<feature type="domain" description="MHYT" evidence="4">
    <location>
        <begin position="11"/>
        <end position="201"/>
    </location>
</feature>
<dbReference type="InterPro" id="IPR005330">
    <property type="entry name" value="MHYT_dom"/>
</dbReference>
<dbReference type="Gene3D" id="3.20.20.450">
    <property type="entry name" value="EAL domain"/>
    <property type="match status" value="1"/>
</dbReference>
<dbReference type="OrthoDB" id="9759607at2"/>
<sequence>MEEFIILEEFYNTKLIVASILVAILGSYLTLYMNRRIVVMKSYSRVMIVVTSVIMGMTVWAMHFIGMSAFSLKIFVSYDWILTGLSILPVLVASFLAFITLYMTAYKRWKIFVASILIGLGISGMHYLGMTAITYDGFLVYDPGMVGASIIFAIGVAYLGIIFLRKMQNVKKPVALVPVAVVLGISVSGMHYLGMAATDFCLPAQYSSSVRGTPVVSLDIFGIALVILVVTGLLFIFSYIQSRHVTLRKIAYQDALTGLNNRHWVHRFMEKEGETLHKAGKVLYMLIDIDQYQWINETFGYSQGDQLLQKFADYLSEHKESGDIVVRYEGNQFLFMTPTESNLEAKKEVRQFHESLKRPFLVGDTSIRFSTTIGAAISERKEDIPYLFGNLEQALRYGKTNGKNQFVYYDPFLHSNRREMEIDEYLKRDIEEGMKGFSLVLQPKFQLPHVSLAGAEVLVRWNHKKLGFVSPGEFIPIAEKNGTIQPITSWVLSETLRHLREWKRKGEYIPRLSINLSAVHFQAEGANEMIFETFEKMGVDPASDWVEVEVTETAVMKNIDRAMALLEEMQQRGLRIALDDFGTGLSSFMYLKKLPIHTLKLDKSFMDGVPQQEKDMILLEALIDMARKLDMEIVTEGIEDEEQHVYLNSHQVIVQGYYYARPLSLEEFEIFLQKKKDA</sequence>
<feature type="domain" description="EAL" evidence="2">
    <location>
        <begin position="419"/>
        <end position="676"/>
    </location>
</feature>
<dbReference type="GO" id="GO:0071111">
    <property type="term" value="F:cyclic-guanylate-specific phosphodiesterase activity"/>
    <property type="evidence" value="ECO:0007669"/>
    <property type="project" value="InterPro"/>
</dbReference>
<dbReference type="PANTHER" id="PTHR33121">
    <property type="entry name" value="CYCLIC DI-GMP PHOSPHODIESTERASE PDEF"/>
    <property type="match status" value="1"/>
</dbReference>
<feature type="transmembrane region" description="Helical" evidence="1">
    <location>
        <begin position="176"/>
        <end position="195"/>
    </location>
</feature>
<gene>
    <name evidence="5" type="ORF">SAMN04490247_1620</name>
</gene>
<dbReference type="Pfam" id="PF00990">
    <property type="entry name" value="GGDEF"/>
    <property type="match status" value="1"/>
</dbReference>
<dbReference type="InterPro" id="IPR050706">
    <property type="entry name" value="Cyclic-di-GMP_PDE-like"/>
</dbReference>
<feature type="transmembrane region" description="Helical" evidence="1">
    <location>
        <begin position="15"/>
        <end position="34"/>
    </location>
</feature>
<feature type="domain" description="GGDEF" evidence="3">
    <location>
        <begin position="280"/>
        <end position="411"/>
    </location>
</feature>
<name>A0A1G8SZT7_9BACI</name>
<dbReference type="PROSITE" id="PS50883">
    <property type="entry name" value="EAL"/>
    <property type="match status" value="1"/>
</dbReference>
<dbReference type="SUPFAM" id="SSF141868">
    <property type="entry name" value="EAL domain-like"/>
    <property type="match status" value="1"/>
</dbReference>
<accession>A0A1G8SZT7</accession>
<dbReference type="SMART" id="SM00267">
    <property type="entry name" value="GGDEF"/>
    <property type="match status" value="1"/>
</dbReference>
<dbReference type="RefSeq" id="WP_093193367.1">
    <property type="nucleotide sequence ID" value="NZ_FNEV01000004.1"/>
</dbReference>
<evidence type="ECO:0000256" key="1">
    <source>
        <dbReference type="PROSITE-ProRule" id="PRU00244"/>
    </source>
</evidence>
<dbReference type="InterPro" id="IPR029787">
    <property type="entry name" value="Nucleotide_cyclase"/>
</dbReference>
<dbReference type="Gene3D" id="3.30.70.270">
    <property type="match status" value="1"/>
</dbReference>
<feature type="transmembrane region" description="Helical" evidence="1">
    <location>
        <begin position="46"/>
        <end position="68"/>
    </location>
</feature>
<dbReference type="STRING" id="86666.SAMN04490247_1620"/>
<feature type="transmembrane region" description="Helical" evidence="1">
    <location>
        <begin position="111"/>
        <end position="133"/>
    </location>
</feature>
<dbReference type="InterPro" id="IPR001633">
    <property type="entry name" value="EAL_dom"/>
</dbReference>
<keyword evidence="1" id="KW-1133">Transmembrane helix</keyword>
<dbReference type="PROSITE" id="PS50887">
    <property type="entry name" value="GGDEF"/>
    <property type="match status" value="1"/>
</dbReference>
<reference evidence="6" key="1">
    <citation type="submission" date="2016-10" db="EMBL/GenBank/DDBJ databases">
        <authorList>
            <person name="Varghese N."/>
            <person name="Submissions S."/>
        </authorList>
    </citation>
    <scope>NUCLEOTIDE SEQUENCE [LARGE SCALE GENOMIC DNA]</scope>
    <source>
        <strain evidence="6">DSM 4771</strain>
    </source>
</reference>
<dbReference type="Pfam" id="PF03707">
    <property type="entry name" value="MHYT"/>
    <property type="match status" value="3"/>
</dbReference>
<proteinExistence type="predicted"/>
<dbReference type="PANTHER" id="PTHR33121:SF70">
    <property type="entry name" value="SIGNALING PROTEIN YKOW"/>
    <property type="match status" value="1"/>
</dbReference>
<dbReference type="Pfam" id="PF00563">
    <property type="entry name" value="EAL"/>
    <property type="match status" value="1"/>
</dbReference>
<keyword evidence="1" id="KW-0812">Transmembrane</keyword>
<organism evidence="5 6">
    <name type="scientific">Salimicrobium halophilum</name>
    <dbReference type="NCBI Taxonomy" id="86666"/>
    <lineage>
        <taxon>Bacteria</taxon>
        <taxon>Bacillati</taxon>
        <taxon>Bacillota</taxon>
        <taxon>Bacilli</taxon>
        <taxon>Bacillales</taxon>
        <taxon>Bacillaceae</taxon>
        <taxon>Salimicrobium</taxon>
    </lineage>
</organism>
<dbReference type="Proteomes" id="UP000199225">
    <property type="component" value="Unassembled WGS sequence"/>
</dbReference>
<dbReference type="NCBIfam" id="TIGR00254">
    <property type="entry name" value="GGDEF"/>
    <property type="match status" value="1"/>
</dbReference>
<feature type="transmembrane region" description="Helical" evidence="1">
    <location>
        <begin position="145"/>
        <end position="164"/>
    </location>
</feature>
<dbReference type="GO" id="GO:0016020">
    <property type="term" value="C:membrane"/>
    <property type="evidence" value="ECO:0007669"/>
    <property type="project" value="UniProtKB-UniRule"/>
</dbReference>
<evidence type="ECO:0000259" key="3">
    <source>
        <dbReference type="PROSITE" id="PS50887"/>
    </source>
</evidence>
<dbReference type="InterPro" id="IPR000160">
    <property type="entry name" value="GGDEF_dom"/>
</dbReference>
<protein>
    <submittedName>
        <fullName evidence="5">Diguanylate cyclase (GGDEF) domain-containing protein</fullName>
    </submittedName>
</protein>
<dbReference type="EMBL" id="FNEV01000004">
    <property type="protein sequence ID" value="SDJ34737.1"/>
    <property type="molecule type" value="Genomic_DNA"/>
</dbReference>
<dbReference type="PROSITE" id="PS50924">
    <property type="entry name" value="MHYT"/>
    <property type="match status" value="1"/>
</dbReference>
<dbReference type="InterPro" id="IPR043128">
    <property type="entry name" value="Rev_trsase/Diguanyl_cyclase"/>
</dbReference>
<evidence type="ECO:0000259" key="2">
    <source>
        <dbReference type="PROSITE" id="PS50883"/>
    </source>
</evidence>
<evidence type="ECO:0000313" key="5">
    <source>
        <dbReference type="EMBL" id="SDJ34737.1"/>
    </source>
</evidence>
<dbReference type="AlphaFoldDB" id="A0A1G8SZT7"/>
<dbReference type="InterPro" id="IPR035919">
    <property type="entry name" value="EAL_sf"/>
</dbReference>
<dbReference type="CDD" id="cd01949">
    <property type="entry name" value="GGDEF"/>
    <property type="match status" value="1"/>
</dbReference>
<evidence type="ECO:0000313" key="6">
    <source>
        <dbReference type="Proteomes" id="UP000199225"/>
    </source>
</evidence>
<feature type="transmembrane region" description="Helical" evidence="1">
    <location>
        <begin position="80"/>
        <end position="104"/>
    </location>
</feature>
<keyword evidence="1" id="KW-0472">Membrane</keyword>
<keyword evidence="6" id="KW-1185">Reference proteome</keyword>
<feature type="transmembrane region" description="Helical" evidence="1">
    <location>
        <begin position="215"/>
        <end position="240"/>
    </location>
</feature>